<keyword evidence="4" id="KW-0175">Coiled coil</keyword>
<evidence type="ECO:0000256" key="1">
    <source>
        <dbReference type="ARBA" id="ARBA00022741"/>
    </source>
</evidence>
<organism evidence="7 8">
    <name type="scientific">Nemorincola caseinilytica</name>
    <dbReference type="NCBI Taxonomy" id="2054315"/>
    <lineage>
        <taxon>Bacteria</taxon>
        <taxon>Pseudomonadati</taxon>
        <taxon>Bacteroidota</taxon>
        <taxon>Chitinophagia</taxon>
        <taxon>Chitinophagales</taxon>
        <taxon>Chitinophagaceae</taxon>
        <taxon>Nemorincola</taxon>
    </lineage>
</organism>
<feature type="domain" description="DNA mismatch repair protein MutS core" evidence="5">
    <location>
        <begin position="13"/>
        <end position="317"/>
    </location>
</feature>
<dbReference type="InterPro" id="IPR027417">
    <property type="entry name" value="P-loop_NTPase"/>
</dbReference>
<dbReference type="SMART" id="SM00533">
    <property type="entry name" value="MUTSd"/>
    <property type="match status" value="1"/>
</dbReference>
<keyword evidence="8" id="KW-1185">Reference proteome</keyword>
<evidence type="ECO:0000256" key="3">
    <source>
        <dbReference type="ARBA" id="ARBA00023125"/>
    </source>
</evidence>
<evidence type="ECO:0000259" key="6">
    <source>
        <dbReference type="SMART" id="SM00534"/>
    </source>
</evidence>
<dbReference type="InterPro" id="IPR005747">
    <property type="entry name" value="MutS2"/>
</dbReference>
<dbReference type="Pfam" id="PF00488">
    <property type="entry name" value="MutS_V"/>
    <property type="match status" value="1"/>
</dbReference>
<evidence type="ECO:0000256" key="4">
    <source>
        <dbReference type="SAM" id="Coils"/>
    </source>
</evidence>
<comment type="caution">
    <text evidence="7">The sequence shown here is derived from an EMBL/GenBank/DDBJ whole genome shotgun (WGS) entry which is preliminary data.</text>
</comment>
<dbReference type="EMBL" id="BAABFA010000024">
    <property type="protein sequence ID" value="GAA4470064.1"/>
    <property type="molecule type" value="Genomic_DNA"/>
</dbReference>
<feature type="coiled-coil region" evidence="4">
    <location>
        <begin position="527"/>
        <end position="568"/>
    </location>
</feature>
<evidence type="ECO:0000259" key="5">
    <source>
        <dbReference type="SMART" id="SM00533"/>
    </source>
</evidence>
<dbReference type="Proteomes" id="UP001500067">
    <property type="component" value="Unassembled WGS sequence"/>
</dbReference>
<dbReference type="InterPro" id="IPR036187">
    <property type="entry name" value="DNA_mismatch_repair_MutS_sf"/>
</dbReference>
<dbReference type="PANTHER" id="PTHR48466">
    <property type="entry name" value="OS10G0509000 PROTEIN-RELATED"/>
    <property type="match status" value="1"/>
</dbReference>
<proteinExistence type="predicted"/>
<accession>A0ABP8NN73</accession>
<keyword evidence="3" id="KW-0238">DNA-binding</keyword>
<keyword evidence="2" id="KW-0067">ATP-binding</keyword>
<name>A0ABP8NN73_9BACT</name>
<protein>
    <submittedName>
        <fullName evidence="7">DNA mismatch repair protein MutS</fullName>
    </submittedName>
</protein>
<feature type="domain" description="DNA mismatch repair proteins mutS family" evidence="6">
    <location>
        <begin position="336"/>
        <end position="521"/>
    </location>
</feature>
<evidence type="ECO:0000313" key="7">
    <source>
        <dbReference type="EMBL" id="GAA4470064.1"/>
    </source>
</evidence>
<dbReference type="InterPro" id="IPR007696">
    <property type="entry name" value="DNA_mismatch_repair_MutS_core"/>
</dbReference>
<dbReference type="InterPro" id="IPR000432">
    <property type="entry name" value="DNA_mismatch_repair_MutS_C"/>
</dbReference>
<dbReference type="Gene3D" id="3.40.50.300">
    <property type="entry name" value="P-loop containing nucleotide triphosphate hydrolases"/>
    <property type="match status" value="1"/>
</dbReference>
<reference evidence="8" key="1">
    <citation type="journal article" date="2019" name="Int. J. Syst. Evol. Microbiol.">
        <title>The Global Catalogue of Microorganisms (GCM) 10K type strain sequencing project: providing services to taxonomists for standard genome sequencing and annotation.</title>
        <authorList>
            <consortium name="The Broad Institute Genomics Platform"/>
            <consortium name="The Broad Institute Genome Sequencing Center for Infectious Disease"/>
            <person name="Wu L."/>
            <person name="Ma J."/>
        </authorList>
    </citation>
    <scope>NUCLEOTIDE SEQUENCE [LARGE SCALE GENOMIC DNA]</scope>
    <source>
        <strain evidence="8">JCM 32105</strain>
    </source>
</reference>
<dbReference type="SUPFAM" id="SSF52540">
    <property type="entry name" value="P-loop containing nucleoside triphosphate hydrolases"/>
    <property type="match status" value="1"/>
</dbReference>
<dbReference type="SMART" id="SM00534">
    <property type="entry name" value="MUTSac"/>
    <property type="match status" value="1"/>
</dbReference>
<dbReference type="SUPFAM" id="SSF48334">
    <property type="entry name" value="DNA repair protein MutS, domain III"/>
    <property type="match status" value="1"/>
</dbReference>
<dbReference type="InterPro" id="IPR045076">
    <property type="entry name" value="MutS"/>
</dbReference>
<dbReference type="NCBIfam" id="TIGR01069">
    <property type="entry name" value="mutS2"/>
    <property type="match status" value="1"/>
</dbReference>
<sequence>MMQLYPANAIEALEFNKVCDLLMQKCRTDAARERVANMRIHTHKDHAQRELQQALEYKNILTSGDHFPNDHTRNMTKELRLLAIPGGVLSGEQLLSVHQLALSIRDILLWFKKNNDLFPVLRALSDKVTYEKKIAETITAVIDETGMVRDNASRELMSIRADLGRVRNEARRVFESVLRKWNKAGYLADIGESFLNGRRTAAVLAEYKRIVKGILHGESDTQKTVFIEPEETTELNNEIFSLERAEAREIQRILAQATKDVSVYAAHLESYYHLCGVYDHIRARALLAIDMNAGMPILSQHPGINLEKAYHPLLYLYNRQHNKPTIPLNLRLDRQQRILIISGPNAGGKTVAMKTAGLLQLMVQAGLLIPAAETSEMGIFRQIMVQIGDTQSIEHELSTYSAHLQHMKHFMDFADGKTLFFIDELGSGSDPNLGGAFAEAIVEDLAHKHALGIITTHYLNLKVMAGKVRGIINGAMTFDEERLEPLYRLNIGKPGSSYTFAIAQRSGLPQSVIDRARQLTQREHFKLDKMLHQAEQQSVKLTDKEKELDKLLKENERLRKHYEEATNKEKRRHEYETLKLQNKVKKEELDYLRDTERKFKQIIHDWKKTENKQEVINAAENVLFRKKQIQANASAAKKADKTYDTVGGTPQPGDLVRHQANHQVGTLQSLRDKRAVVLIGKMPFNVNIEEWVVVRKKKQKAEK</sequence>
<gene>
    <name evidence="7" type="ORF">GCM10023093_30550</name>
</gene>
<evidence type="ECO:0000256" key="2">
    <source>
        <dbReference type="ARBA" id="ARBA00022840"/>
    </source>
</evidence>
<keyword evidence="1" id="KW-0547">Nucleotide-binding</keyword>
<dbReference type="PANTHER" id="PTHR48466:SF2">
    <property type="entry name" value="OS10G0509000 PROTEIN"/>
    <property type="match status" value="1"/>
</dbReference>
<evidence type="ECO:0000313" key="8">
    <source>
        <dbReference type="Proteomes" id="UP001500067"/>
    </source>
</evidence>
<dbReference type="PIRSF" id="PIRSF005814">
    <property type="entry name" value="MutS_YshD"/>
    <property type="match status" value="1"/>
</dbReference>